<dbReference type="AlphaFoldDB" id="A0A919T4C8"/>
<dbReference type="GO" id="GO:0010181">
    <property type="term" value="F:FMN binding"/>
    <property type="evidence" value="ECO:0007669"/>
    <property type="project" value="InterPro"/>
</dbReference>
<dbReference type="Pfam" id="PF00724">
    <property type="entry name" value="Oxidored_FMN"/>
    <property type="match status" value="1"/>
</dbReference>
<evidence type="ECO:0000256" key="1">
    <source>
        <dbReference type="ARBA" id="ARBA00022630"/>
    </source>
</evidence>
<accession>A0A919T4C8</accession>
<evidence type="ECO:0000313" key="5">
    <source>
        <dbReference type="Proteomes" id="UP000677082"/>
    </source>
</evidence>
<evidence type="ECO:0000256" key="2">
    <source>
        <dbReference type="ARBA" id="ARBA00023002"/>
    </source>
</evidence>
<dbReference type="SUPFAM" id="SSF51395">
    <property type="entry name" value="FMN-linked oxidoreductases"/>
    <property type="match status" value="1"/>
</dbReference>
<dbReference type="InterPro" id="IPR051799">
    <property type="entry name" value="NADH_flavin_oxidoreductase"/>
</dbReference>
<dbReference type="PANTHER" id="PTHR43656">
    <property type="entry name" value="BINDING OXIDOREDUCTASE, PUTATIVE (AFU_ORTHOLOGUE AFUA_2G08260)-RELATED"/>
    <property type="match status" value="1"/>
</dbReference>
<keyword evidence="5" id="KW-1185">Reference proteome</keyword>
<dbReference type="InterPro" id="IPR013785">
    <property type="entry name" value="Aldolase_TIM"/>
</dbReference>
<dbReference type="CDD" id="cd02803">
    <property type="entry name" value="OYE_like_FMN_family"/>
    <property type="match status" value="1"/>
</dbReference>
<name>A0A919T4C8_9ACTN</name>
<dbReference type="Gene3D" id="3.20.20.70">
    <property type="entry name" value="Aldolase class I"/>
    <property type="match status" value="1"/>
</dbReference>
<sequence length="378" mass="40526">MGGGLTLDGLNRQPQIGNTRLQAPIGLAPFNSGMFGQDGSIGTDGLSFYRSFCNDRLGLLCVGGLAVAAAGRANRSSMCLDRDERAHGLRLVCETAHAAGVKVAVQIEHAGRQTGPHETGLPSVAATAAPCPVVGGSPSALSLGEISLIVDQFVHTAEIAARAGADLIEVHAAHGYLLSGFLSAATNTRQDRYGGNLERRFRIVHEIVTRAHAAVGHRIGIRINVHEDLPGGMTPDQAIAGLRNLRTKLAYISISGGMYTRARDVIIPRRTLSRALWRDQAATVRTELGVPVMIAGNIDTPELAASLLEHNVSDVVLFGRSLLADPDMLISATTGRQIQPCTDCGQCKYHTKGYPHIYCPFHPTLRPLRSTWKRRRTD</sequence>
<organism evidence="4 5">
    <name type="scientific">Paractinoplanes toevensis</name>
    <dbReference type="NCBI Taxonomy" id="571911"/>
    <lineage>
        <taxon>Bacteria</taxon>
        <taxon>Bacillati</taxon>
        <taxon>Actinomycetota</taxon>
        <taxon>Actinomycetes</taxon>
        <taxon>Micromonosporales</taxon>
        <taxon>Micromonosporaceae</taxon>
        <taxon>Paractinoplanes</taxon>
    </lineage>
</organism>
<dbReference type="GO" id="GO:0016491">
    <property type="term" value="F:oxidoreductase activity"/>
    <property type="evidence" value="ECO:0007669"/>
    <property type="project" value="UniProtKB-KW"/>
</dbReference>
<gene>
    <name evidence="4" type="ORF">Ato02nite_009170</name>
</gene>
<comment type="caution">
    <text evidence="4">The sequence shown here is derived from an EMBL/GenBank/DDBJ whole genome shotgun (WGS) entry which is preliminary data.</text>
</comment>
<dbReference type="PANTHER" id="PTHR43656:SF2">
    <property type="entry name" value="BINDING OXIDOREDUCTASE, PUTATIVE (AFU_ORTHOLOGUE AFUA_2G08260)-RELATED"/>
    <property type="match status" value="1"/>
</dbReference>
<protein>
    <recommendedName>
        <fullName evidence="3">NADH:flavin oxidoreductase/NADH oxidase N-terminal domain-containing protein</fullName>
    </recommendedName>
</protein>
<dbReference type="InterPro" id="IPR001155">
    <property type="entry name" value="OxRdtase_FMN_N"/>
</dbReference>
<keyword evidence="2" id="KW-0560">Oxidoreductase</keyword>
<feature type="domain" description="NADH:flavin oxidoreductase/NADH oxidase N-terminal" evidence="3">
    <location>
        <begin position="15"/>
        <end position="337"/>
    </location>
</feature>
<dbReference type="Proteomes" id="UP000677082">
    <property type="component" value="Unassembled WGS sequence"/>
</dbReference>
<evidence type="ECO:0000313" key="4">
    <source>
        <dbReference type="EMBL" id="GIM89124.1"/>
    </source>
</evidence>
<proteinExistence type="predicted"/>
<evidence type="ECO:0000259" key="3">
    <source>
        <dbReference type="Pfam" id="PF00724"/>
    </source>
</evidence>
<keyword evidence="1" id="KW-0285">Flavoprotein</keyword>
<reference evidence="4 5" key="1">
    <citation type="submission" date="2021-03" db="EMBL/GenBank/DDBJ databases">
        <title>Whole genome shotgun sequence of Actinoplanes toevensis NBRC 105298.</title>
        <authorList>
            <person name="Komaki H."/>
            <person name="Tamura T."/>
        </authorList>
    </citation>
    <scope>NUCLEOTIDE SEQUENCE [LARGE SCALE GENOMIC DNA]</scope>
    <source>
        <strain evidence="4 5">NBRC 105298</strain>
    </source>
</reference>
<dbReference type="EMBL" id="BOQN01000011">
    <property type="protein sequence ID" value="GIM89124.1"/>
    <property type="molecule type" value="Genomic_DNA"/>
</dbReference>